<dbReference type="EMBL" id="BSUO01000001">
    <property type="protein sequence ID" value="GMA41727.1"/>
    <property type="molecule type" value="Genomic_DNA"/>
</dbReference>
<gene>
    <name evidence="1" type="ORF">GCM10025883_37720</name>
</gene>
<reference evidence="2" key="1">
    <citation type="journal article" date="2019" name="Int. J. Syst. Evol. Microbiol.">
        <title>The Global Catalogue of Microorganisms (GCM) 10K type strain sequencing project: providing services to taxonomists for standard genome sequencing and annotation.</title>
        <authorList>
            <consortium name="The Broad Institute Genomics Platform"/>
            <consortium name="The Broad Institute Genome Sequencing Center for Infectious Disease"/>
            <person name="Wu L."/>
            <person name="Ma J."/>
        </authorList>
    </citation>
    <scope>NUCLEOTIDE SEQUENCE [LARGE SCALE GENOMIC DNA]</scope>
    <source>
        <strain evidence="2">NBRC 113072</strain>
    </source>
</reference>
<dbReference type="NCBIfam" id="NF033521">
    <property type="entry name" value="lasso_leader_L3"/>
    <property type="match status" value="1"/>
</dbReference>
<evidence type="ECO:0000313" key="2">
    <source>
        <dbReference type="Proteomes" id="UP001157126"/>
    </source>
</evidence>
<name>A0ABQ6IV06_9MICO</name>
<evidence type="ECO:0000313" key="1">
    <source>
        <dbReference type="EMBL" id="GMA41727.1"/>
    </source>
</evidence>
<dbReference type="Proteomes" id="UP001157126">
    <property type="component" value="Unassembled WGS sequence"/>
</dbReference>
<keyword evidence="2" id="KW-1185">Reference proteome</keyword>
<sequence>MGLMNTYQAPVITVLGNFAERTGFGFRPEIVEIGTALPDRV</sequence>
<comment type="caution">
    <text evidence="1">The sequence shown here is derived from an EMBL/GenBank/DDBJ whole genome shotgun (WGS) entry which is preliminary data.</text>
</comment>
<accession>A0ABQ6IV06</accession>
<proteinExistence type="predicted"/>
<organism evidence="1 2">
    <name type="scientific">Mobilicoccus caccae</name>
    <dbReference type="NCBI Taxonomy" id="1859295"/>
    <lineage>
        <taxon>Bacteria</taxon>
        <taxon>Bacillati</taxon>
        <taxon>Actinomycetota</taxon>
        <taxon>Actinomycetes</taxon>
        <taxon>Micrococcales</taxon>
        <taxon>Dermatophilaceae</taxon>
        <taxon>Mobilicoccus</taxon>
    </lineage>
</organism>
<protein>
    <submittedName>
        <fullName evidence="1">Uncharacterized protein</fullName>
    </submittedName>
</protein>